<organism evidence="1">
    <name type="scientific">marine sediment metagenome</name>
    <dbReference type="NCBI Taxonomy" id="412755"/>
    <lineage>
        <taxon>unclassified sequences</taxon>
        <taxon>metagenomes</taxon>
        <taxon>ecological metagenomes</taxon>
    </lineage>
</organism>
<dbReference type="AlphaFoldDB" id="X1TAJ9"/>
<dbReference type="EMBL" id="BARW01009166">
    <property type="protein sequence ID" value="GAI77024.1"/>
    <property type="molecule type" value="Genomic_DNA"/>
</dbReference>
<gene>
    <name evidence="1" type="ORF">S12H4_18538</name>
</gene>
<feature type="non-terminal residue" evidence="1">
    <location>
        <position position="1"/>
    </location>
</feature>
<reference evidence="1" key="1">
    <citation type="journal article" date="2014" name="Front. Microbiol.">
        <title>High frequency of phylogenetically diverse reductive dehalogenase-homologous genes in deep subseafloor sedimentary metagenomes.</title>
        <authorList>
            <person name="Kawai M."/>
            <person name="Futagami T."/>
            <person name="Toyoda A."/>
            <person name="Takaki Y."/>
            <person name="Nishi S."/>
            <person name="Hori S."/>
            <person name="Arai W."/>
            <person name="Tsubouchi T."/>
            <person name="Morono Y."/>
            <person name="Uchiyama I."/>
            <person name="Ito T."/>
            <person name="Fujiyama A."/>
            <person name="Inagaki F."/>
            <person name="Takami H."/>
        </authorList>
    </citation>
    <scope>NUCLEOTIDE SEQUENCE</scope>
    <source>
        <strain evidence="1">Expedition CK06-06</strain>
    </source>
</reference>
<comment type="caution">
    <text evidence="1">The sequence shown here is derived from an EMBL/GenBank/DDBJ whole genome shotgun (WGS) entry which is preliminary data.</text>
</comment>
<protein>
    <submittedName>
        <fullName evidence="1">Uncharacterized protein</fullName>
    </submittedName>
</protein>
<evidence type="ECO:0000313" key="1">
    <source>
        <dbReference type="EMBL" id="GAI77024.1"/>
    </source>
</evidence>
<sequence>DAHPKRLFNELLAYSFNGAYASNHTFVISND</sequence>
<accession>X1TAJ9</accession>
<name>X1TAJ9_9ZZZZ</name>
<proteinExistence type="predicted"/>